<proteinExistence type="predicted"/>
<dbReference type="Pfam" id="PF00512">
    <property type="entry name" value="HisKA"/>
    <property type="match status" value="1"/>
</dbReference>
<dbReference type="InterPro" id="IPR003660">
    <property type="entry name" value="HAMP_dom"/>
</dbReference>
<keyword evidence="8 12" id="KW-1133">Transmembrane helix</keyword>
<dbReference type="EC" id="2.7.13.3" evidence="3"/>
<dbReference type="PRINTS" id="PR00344">
    <property type="entry name" value="BCTRLSENSOR"/>
</dbReference>
<dbReference type="PROSITE" id="PS50109">
    <property type="entry name" value="HIS_KIN"/>
    <property type="match status" value="1"/>
</dbReference>
<keyword evidence="5" id="KW-0808">Transferase</keyword>
<evidence type="ECO:0000259" key="14">
    <source>
        <dbReference type="PROSITE" id="PS50885"/>
    </source>
</evidence>
<evidence type="ECO:0000313" key="16">
    <source>
        <dbReference type="Proteomes" id="UP000282674"/>
    </source>
</evidence>
<dbReference type="PANTHER" id="PTHR45436">
    <property type="entry name" value="SENSOR HISTIDINE KINASE YKOH"/>
    <property type="match status" value="1"/>
</dbReference>
<keyword evidence="10 12" id="KW-0472">Membrane</keyword>
<dbReference type="CDD" id="cd00082">
    <property type="entry name" value="HisKA"/>
    <property type="match status" value="1"/>
</dbReference>
<evidence type="ECO:0000256" key="8">
    <source>
        <dbReference type="ARBA" id="ARBA00022989"/>
    </source>
</evidence>
<keyword evidence="6 12" id="KW-0812">Transmembrane</keyword>
<evidence type="ECO:0000256" key="3">
    <source>
        <dbReference type="ARBA" id="ARBA00012438"/>
    </source>
</evidence>
<feature type="transmembrane region" description="Helical" evidence="12">
    <location>
        <begin position="177"/>
        <end position="198"/>
    </location>
</feature>
<organism evidence="15 16">
    <name type="scientific">Actinomadura harenae</name>
    <dbReference type="NCBI Taxonomy" id="2483351"/>
    <lineage>
        <taxon>Bacteria</taxon>
        <taxon>Bacillati</taxon>
        <taxon>Actinomycetota</taxon>
        <taxon>Actinomycetes</taxon>
        <taxon>Streptosporangiales</taxon>
        <taxon>Thermomonosporaceae</taxon>
        <taxon>Actinomadura</taxon>
    </lineage>
</organism>
<evidence type="ECO:0000256" key="7">
    <source>
        <dbReference type="ARBA" id="ARBA00022777"/>
    </source>
</evidence>
<evidence type="ECO:0000313" key="15">
    <source>
        <dbReference type="EMBL" id="RMI44179.1"/>
    </source>
</evidence>
<evidence type="ECO:0000256" key="11">
    <source>
        <dbReference type="SAM" id="MobiDB-lite"/>
    </source>
</evidence>
<dbReference type="SMART" id="SM00387">
    <property type="entry name" value="HATPase_c"/>
    <property type="match status" value="1"/>
</dbReference>
<sequence length="494" mass="52017">MRAGAFEPGEEAPRRRGVRSPRPRSIRGRVTLAASFGTGLLLAILVAAAGILLQWVARAQVHDEAAQAARRVAVAATSGRLPDPVPPQGRALAIQIVDDRTGRVLAASAALTGRPPMTTRRPESSDTRVDVRICGDRDVARGCAVVVGYDVVTTYGEATVYAAVPEPWFAGSLVAEAALGLLCAGVLGLVAAGVWRAVGRALRPVRRIEQGLADITASDLSRRVPEPDTGDEIAGLAATVNATLDRLEAAVAQQRRFTSDASHELRTPLTGLRTRLELALDDPGGTDPERTMRDALRDADRLHQIVDDLLALARLDAGVEPARTVLDLGELVRAEQRRRDARLPVTIDAEPGVLVVGNRLQLARALVNLLANADRHAESQVAVTVRADTVRADTVRADTVQADTVRAGEAGNGRAVVTVTVADDGPGVPRGERERIFDRFTRLDAARSRDAGGSGLGLPIAREIAVRHGGTLTVEDAPGGGAAFVLSLPLAGQG</sequence>
<gene>
    <name evidence="15" type="ORF">EBO15_13550</name>
</gene>
<protein>
    <recommendedName>
        <fullName evidence="3">histidine kinase</fullName>
        <ecNumber evidence="3">2.7.13.3</ecNumber>
    </recommendedName>
</protein>
<dbReference type="CDD" id="cd00075">
    <property type="entry name" value="HATPase"/>
    <property type="match status" value="1"/>
</dbReference>
<dbReference type="GO" id="GO:0000155">
    <property type="term" value="F:phosphorelay sensor kinase activity"/>
    <property type="evidence" value="ECO:0007669"/>
    <property type="project" value="InterPro"/>
</dbReference>
<evidence type="ECO:0000256" key="5">
    <source>
        <dbReference type="ARBA" id="ARBA00022679"/>
    </source>
</evidence>
<dbReference type="SUPFAM" id="SSF47384">
    <property type="entry name" value="Homodimeric domain of signal transducing histidine kinase"/>
    <property type="match status" value="1"/>
</dbReference>
<evidence type="ECO:0000256" key="6">
    <source>
        <dbReference type="ARBA" id="ARBA00022692"/>
    </source>
</evidence>
<feature type="domain" description="Histidine kinase" evidence="13">
    <location>
        <begin position="260"/>
        <end position="492"/>
    </location>
</feature>
<dbReference type="InterPro" id="IPR005467">
    <property type="entry name" value="His_kinase_dom"/>
</dbReference>
<dbReference type="SUPFAM" id="SSF158472">
    <property type="entry name" value="HAMP domain-like"/>
    <property type="match status" value="1"/>
</dbReference>
<keyword evidence="4" id="KW-0597">Phosphoprotein</keyword>
<dbReference type="InterPro" id="IPR003661">
    <property type="entry name" value="HisK_dim/P_dom"/>
</dbReference>
<keyword evidence="9" id="KW-0902">Two-component regulatory system</keyword>
<feature type="transmembrane region" description="Helical" evidence="12">
    <location>
        <begin position="30"/>
        <end position="53"/>
    </location>
</feature>
<dbReference type="SMART" id="SM00388">
    <property type="entry name" value="HisKA"/>
    <property type="match status" value="1"/>
</dbReference>
<dbReference type="Gene3D" id="6.10.340.10">
    <property type="match status" value="1"/>
</dbReference>
<dbReference type="PROSITE" id="PS50885">
    <property type="entry name" value="HAMP"/>
    <property type="match status" value="1"/>
</dbReference>
<keyword evidence="16" id="KW-1185">Reference proteome</keyword>
<evidence type="ECO:0000256" key="10">
    <source>
        <dbReference type="ARBA" id="ARBA00023136"/>
    </source>
</evidence>
<dbReference type="Pfam" id="PF00672">
    <property type="entry name" value="HAMP"/>
    <property type="match status" value="1"/>
</dbReference>
<comment type="catalytic activity">
    <reaction evidence="1">
        <text>ATP + protein L-histidine = ADP + protein N-phospho-L-histidine.</text>
        <dbReference type="EC" id="2.7.13.3"/>
    </reaction>
</comment>
<comment type="subcellular location">
    <subcellularLocation>
        <location evidence="2">Cell membrane</location>
    </subcellularLocation>
</comment>
<dbReference type="InterPro" id="IPR036890">
    <property type="entry name" value="HATPase_C_sf"/>
</dbReference>
<dbReference type="InterPro" id="IPR003594">
    <property type="entry name" value="HATPase_dom"/>
</dbReference>
<evidence type="ECO:0000256" key="1">
    <source>
        <dbReference type="ARBA" id="ARBA00000085"/>
    </source>
</evidence>
<evidence type="ECO:0000256" key="12">
    <source>
        <dbReference type="SAM" id="Phobius"/>
    </source>
</evidence>
<dbReference type="SMART" id="SM00304">
    <property type="entry name" value="HAMP"/>
    <property type="match status" value="1"/>
</dbReference>
<dbReference type="CDD" id="cd06225">
    <property type="entry name" value="HAMP"/>
    <property type="match status" value="1"/>
</dbReference>
<dbReference type="Gene3D" id="1.10.287.130">
    <property type="match status" value="1"/>
</dbReference>
<evidence type="ECO:0000256" key="2">
    <source>
        <dbReference type="ARBA" id="ARBA00004236"/>
    </source>
</evidence>
<reference evidence="15 16" key="1">
    <citation type="submission" date="2018-10" db="EMBL/GenBank/DDBJ databases">
        <title>Isolation from soil.</title>
        <authorList>
            <person name="Hu J."/>
        </authorList>
    </citation>
    <scope>NUCLEOTIDE SEQUENCE [LARGE SCALE GENOMIC DNA]</scope>
    <source>
        <strain evidence="15 16">NEAU-Ht49</strain>
    </source>
</reference>
<evidence type="ECO:0000256" key="9">
    <source>
        <dbReference type="ARBA" id="ARBA00023012"/>
    </source>
</evidence>
<dbReference type="Gene3D" id="3.30.565.10">
    <property type="entry name" value="Histidine kinase-like ATPase, C-terminal domain"/>
    <property type="match status" value="1"/>
</dbReference>
<dbReference type="InterPro" id="IPR050428">
    <property type="entry name" value="TCS_sensor_his_kinase"/>
</dbReference>
<name>A0A3M2M3K5_9ACTN</name>
<accession>A0A3M2M3K5</accession>
<dbReference type="Proteomes" id="UP000282674">
    <property type="component" value="Unassembled WGS sequence"/>
</dbReference>
<dbReference type="EMBL" id="RFFG01000020">
    <property type="protein sequence ID" value="RMI44179.1"/>
    <property type="molecule type" value="Genomic_DNA"/>
</dbReference>
<dbReference type="Pfam" id="PF02518">
    <property type="entry name" value="HATPase_c"/>
    <property type="match status" value="1"/>
</dbReference>
<evidence type="ECO:0000259" key="13">
    <source>
        <dbReference type="PROSITE" id="PS50109"/>
    </source>
</evidence>
<keyword evidence="7 15" id="KW-0418">Kinase</keyword>
<dbReference type="InterPro" id="IPR036097">
    <property type="entry name" value="HisK_dim/P_sf"/>
</dbReference>
<feature type="domain" description="HAMP" evidence="14">
    <location>
        <begin position="199"/>
        <end position="252"/>
    </location>
</feature>
<dbReference type="OrthoDB" id="9786919at2"/>
<feature type="region of interest" description="Disordered" evidence="11">
    <location>
        <begin position="1"/>
        <end position="23"/>
    </location>
</feature>
<dbReference type="SUPFAM" id="SSF55874">
    <property type="entry name" value="ATPase domain of HSP90 chaperone/DNA topoisomerase II/histidine kinase"/>
    <property type="match status" value="1"/>
</dbReference>
<comment type="caution">
    <text evidence="15">The sequence shown here is derived from an EMBL/GenBank/DDBJ whole genome shotgun (WGS) entry which is preliminary data.</text>
</comment>
<dbReference type="InterPro" id="IPR004358">
    <property type="entry name" value="Sig_transdc_His_kin-like_C"/>
</dbReference>
<evidence type="ECO:0000256" key="4">
    <source>
        <dbReference type="ARBA" id="ARBA00022553"/>
    </source>
</evidence>
<dbReference type="PANTHER" id="PTHR45436:SF5">
    <property type="entry name" value="SENSOR HISTIDINE KINASE TRCS"/>
    <property type="match status" value="1"/>
</dbReference>
<dbReference type="GO" id="GO:0005886">
    <property type="term" value="C:plasma membrane"/>
    <property type="evidence" value="ECO:0007669"/>
    <property type="project" value="UniProtKB-SubCell"/>
</dbReference>
<dbReference type="AlphaFoldDB" id="A0A3M2M3K5"/>